<dbReference type="RefSeq" id="WP_320715161.1">
    <property type="nucleotide sequence ID" value="NZ_JAXHOZ010000085.1"/>
</dbReference>
<accession>A0AAW9HGJ9</accession>
<comment type="caution">
    <text evidence="1">The sequence shown here is derived from an EMBL/GenBank/DDBJ whole genome shotgun (WGS) entry which is preliminary data.</text>
</comment>
<dbReference type="EMBL" id="JAXHOZ010000085">
    <property type="protein sequence ID" value="MDY4380163.1"/>
    <property type="molecule type" value="Genomic_DNA"/>
</dbReference>
<sequence>MSIAVGKDGYQFLNASGISISALVNNVIGEEIHHIKAENEGGITIRNSEYLYHS</sequence>
<evidence type="ECO:0000313" key="1">
    <source>
        <dbReference type="EMBL" id="MDY4380163.1"/>
    </source>
</evidence>
<gene>
    <name evidence="1" type="ORF">SOV92_20525</name>
</gene>
<dbReference type="Gene3D" id="1.10.1220.80">
    <property type="match status" value="1"/>
</dbReference>
<reference evidence="1" key="1">
    <citation type="submission" date="2023-11" db="EMBL/GenBank/DDBJ databases">
        <title>Comparative genomics revealed phylogeny of phytopathogenic Pectobacterium aroidearum based on whole-genome sequencing and function of putative horizontal acquire islands in P. aroidearum PccS1.</title>
        <authorList>
            <person name="Fan J."/>
            <person name="Yang L."/>
        </authorList>
    </citation>
    <scope>NUCLEOTIDE SEQUENCE</scope>
    <source>
        <strain evidence="1">NJAU140</strain>
    </source>
</reference>
<protein>
    <submittedName>
        <fullName evidence="1">Uncharacterized protein</fullName>
    </submittedName>
</protein>
<proteinExistence type="predicted"/>
<evidence type="ECO:0000313" key="2">
    <source>
        <dbReference type="Proteomes" id="UP001269968"/>
    </source>
</evidence>
<dbReference type="AlphaFoldDB" id="A0AAW9HGJ9"/>
<organism evidence="1 2">
    <name type="scientific">Pectobacterium brasiliense</name>
    <dbReference type="NCBI Taxonomy" id="180957"/>
    <lineage>
        <taxon>Bacteria</taxon>
        <taxon>Pseudomonadati</taxon>
        <taxon>Pseudomonadota</taxon>
        <taxon>Gammaproteobacteria</taxon>
        <taxon>Enterobacterales</taxon>
        <taxon>Pectobacteriaceae</taxon>
        <taxon>Pectobacterium</taxon>
    </lineage>
</organism>
<name>A0AAW9HGJ9_9GAMM</name>
<dbReference type="Proteomes" id="UP001269968">
    <property type="component" value="Unassembled WGS sequence"/>
</dbReference>